<accession>A0A5A9N5W9</accession>
<organism evidence="2 3">
    <name type="scientific">Triplophysa tibetana</name>
    <dbReference type="NCBI Taxonomy" id="1572043"/>
    <lineage>
        <taxon>Eukaryota</taxon>
        <taxon>Metazoa</taxon>
        <taxon>Chordata</taxon>
        <taxon>Craniata</taxon>
        <taxon>Vertebrata</taxon>
        <taxon>Euteleostomi</taxon>
        <taxon>Actinopterygii</taxon>
        <taxon>Neopterygii</taxon>
        <taxon>Teleostei</taxon>
        <taxon>Ostariophysi</taxon>
        <taxon>Cypriniformes</taxon>
        <taxon>Nemacheilidae</taxon>
        <taxon>Triplophysa</taxon>
    </lineage>
</organism>
<dbReference type="SUPFAM" id="SSF51206">
    <property type="entry name" value="cAMP-binding domain-like"/>
    <property type="match status" value="2"/>
</dbReference>
<dbReference type="CDD" id="cd00038">
    <property type="entry name" value="CAP_ED"/>
    <property type="match status" value="1"/>
</dbReference>
<dbReference type="InterPro" id="IPR018490">
    <property type="entry name" value="cNMP-bd_dom_sf"/>
</dbReference>
<dbReference type="EMBL" id="SOYY01000022">
    <property type="protein sequence ID" value="KAA0704703.1"/>
    <property type="molecule type" value="Genomic_DNA"/>
</dbReference>
<dbReference type="PANTHER" id="PTHR23011:SF32">
    <property type="entry name" value="CYCLIC NUCLEOTIDE-BINDING DOMAIN-CONTAINING PROTEIN 1"/>
    <property type="match status" value="1"/>
</dbReference>
<feature type="domain" description="Cyclic nucleotide-binding" evidence="1">
    <location>
        <begin position="278"/>
        <end position="391"/>
    </location>
</feature>
<dbReference type="Pfam" id="PF00027">
    <property type="entry name" value="cNMP_binding"/>
    <property type="match status" value="1"/>
</dbReference>
<protein>
    <submittedName>
        <fullName evidence="2">Cyclic nucleotide-binding domain-containing protein 1</fullName>
    </submittedName>
</protein>
<dbReference type="Gene3D" id="2.60.120.10">
    <property type="entry name" value="Jelly Rolls"/>
    <property type="match status" value="2"/>
</dbReference>
<feature type="domain" description="Cyclic nucleotide-binding" evidence="1">
    <location>
        <begin position="187"/>
        <end position="250"/>
    </location>
</feature>
<keyword evidence="3" id="KW-1185">Reference proteome</keyword>
<name>A0A5A9N5W9_9TELE</name>
<comment type="caution">
    <text evidence="2">The sequence shown here is derived from an EMBL/GenBank/DDBJ whole genome shotgun (WGS) entry which is preliminary data.</text>
</comment>
<gene>
    <name evidence="2" type="ORF">E1301_Tti000982</name>
</gene>
<dbReference type="InterPro" id="IPR014710">
    <property type="entry name" value="RmlC-like_jellyroll"/>
</dbReference>
<dbReference type="AlphaFoldDB" id="A0A5A9N5W9"/>
<reference evidence="2 3" key="1">
    <citation type="journal article" date="2019" name="Mol. Ecol. Resour.">
        <title>Chromosome-level genome assembly of Triplophysa tibetana, a fish adapted to the harsh high-altitude environment of the Tibetan Plateau.</title>
        <authorList>
            <person name="Yang X."/>
            <person name="Liu H."/>
            <person name="Ma Z."/>
            <person name="Zou Y."/>
            <person name="Zou M."/>
            <person name="Mao Y."/>
            <person name="Li X."/>
            <person name="Wang H."/>
            <person name="Chen T."/>
            <person name="Wang W."/>
            <person name="Yang R."/>
        </authorList>
    </citation>
    <scope>NUCLEOTIDE SEQUENCE [LARGE SCALE GENOMIC DNA]</scope>
    <source>
        <strain evidence="2">TTIB1903HZAU</strain>
        <tissue evidence="2">Muscle</tissue>
    </source>
</reference>
<dbReference type="InterPro" id="IPR000595">
    <property type="entry name" value="cNMP-bd_dom"/>
</dbReference>
<dbReference type="PROSITE" id="PS50042">
    <property type="entry name" value="CNMP_BINDING_3"/>
    <property type="match status" value="2"/>
</dbReference>
<evidence type="ECO:0000259" key="1">
    <source>
        <dbReference type="PROSITE" id="PS50042"/>
    </source>
</evidence>
<proteinExistence type="predicted"/>
<dbReference type="Proteomes" id="UP000324632">
    <property type="component" value="Chromosome 22"/>
</dbReference>
<evidence type="ECO:0000313" key="3">
    <source>
        <dbReference type="Proteomes" id="UP000324632"/>
    </source>
</evidence>
<dbReference type="InterPro" id="IPR018488">
    <property type="entry name" value="cNMP-bd_CS"/>
</dbReference>
<evidence type="ECO:0000313" key="2">
    <source>
        <dbReference type="EMBL" id="KAA0704703.1"/>
    </source>
</evidence>
<sequence>MDRFRPSIPGHRLLLFNHLVHIARFPWSNLIELLLVDSVATPSGPKQHLSHSKATIIPPGICSYERKLEYLSSCCGKFIITGEVQRDSDEGEVQGKAPETISEKTVEVISNKVCTSRLNGLPEEGFPFIFKAKWPIQRSQQELYVIYKLLKGTHSVTSQLSSQELKRISTITTIETWDRGQFIFGHNGFYLILTGSVKPYIRETLKEDLKVSTIAAGGYFGSFGSVKASDGDPIIQCVLTLETCEILKISSFGCQKLKKDILAQDCTVKMTLIQSCQLYHRWPKLSISHLADGTHLKTFPANQVLVKEGEICPFVVFIGHGECNILQDVGSLMKPMDKKDCKIKFVVVGKLGPKQSFGEVSILVDRPSPCTIITATEVHGGVIQAESLKELDAVTTSLILQTAQPICGMLSKQKTLSDSMFYNGVHPGSGKWTFNRGQQGVTGKIKTST</sequence>
<dbReference type="PROSITE" id="PS00888">
    <property type="entry name" value="CNMP_BINDING_1"/>
    <property type="match status" value="1"/>
</dbReference>
<dbReference type="PANTHER" id="PTHR23011">
    <property type="entry name" value="CYCLIC NUCLEOTIDE-BINDING DOMAIN CONTAINING PROTEIN"/>
    <property type="match status" value="1"/>
</dbReference>